<dbReference type="OrthoDB" id="291295at2"/>
<name>A0A1H9N758_9BACT</name>
<dbReference type="InterPro" id="IPR026444">
    <property type="entry name" value="Secre_tail"/>
</dbReference>
<evidence type="ECO:0000313" key="2">
    <source>
        <dbReference type="Proteomes" id="UP000199021"/>
    </source>
</evidence>
<dbReference type="RefSeq" id="WP_090172814.1">
    <property type="nucleotide sequence ID" value="NZ_FOFB01000034.1"/>
</dbReference>
<dbReference type="InterPro" id="IPR027589">
    <property type="entry name" value="Choice_anch_B"/>
</dbReference>
<accession>A0A1H9N758</accession>
<dbReference type="NCBIfam" id="TIGR04183">
    <property type="entry name" value="Por_Secre_tail"/>
    <property type="match status" value="1"/>
</dbReference>
<reference evidence="2" key="1">
    <citation type="submission" date="2016-10" db="EMBL/GenBank/DDBJ databases">
        <authorList>
            <person name="Varghese N."/>
            <person name="Submissions S."/>
        </authorList>
    </citation>
    <scope>NUCLEOTIDE SEQUENCE [LARGE SCALE GENOMIC DNA]</scope>
    <source>
        <strain evidence="2">DSM 24740</strain>
    </source>
</reference>
<gene>
    <name evidence="1" type="ORF">SAMN05444359_13427</name>
</gene>
<sequence>MKNLYFLFVSFFLLFSDVSGQQVLNMSLLGTWDDPGLISAGNRRYSDVWGYAANGREYALLGSREFVIILDVTDPANITEIARLNSIANSATTWRDIKVYGDHAYFMVDNNSMMEGLQVIDLSDLPNSASIVYQSADDFRTCHNLIVDTTSNPVRLYAFGTNSGAQRDGYMVFSLANPAIPSLMASVNLRDGNFTGGYIHDGYAINDTLYANSEGRGMFVYDVSDAAAPIELGVLSNYVNIGYNHSNWRTADGKHVIMCDESNNRPVRIVDVENPADMSIVSTFQSQLRLPDISTHLAHNPYVLGDSLVVMSYYDDGVQVWDIKDRTNPQRLAYYDTTPGTNNPSEGVWGAYPYLPSGNILASDMRNGLFVVKVDNFAALPVSYSSWDAIPNGKDALLNWSTASESDNAGWEVEHATVAGQFTSVSFVAANTGGTYTFTHDAPGSGTHYYRLRQRDFDGTEQLSDVKTVVFNEANTTLRAYPNPVAEGAVVSLAGIATDESWTLYDLQGRQVTNGRGQQLHKALPAGVYLLKTADQVIKLVVE</sequence>
<keyword evidence="2" id="KW-1185">Reference proteome</keyword>
<dbReference type="PANTHER" id="PTHR38787:SF3">
    <property type="entry name" value="REGULATORY P DOMAIN-CONTAINING PROTEIN"/>
    <property type="match status" value="1"/>
</dbReference>
<organism evidence="1 2">
    <name type="scientific">Neolewinella agarilytica</name>
    <dbReference type="NCBI Taxonomy" id="478744"/>
    <lineage>
        <taxon>Bacteria</taxon>
        <taxon>Pseudomonadati</taxon>
        <taxon>Bacteroidota</taxon>
        <taxon>Saprospiria</taxon>
        <taxon>Saprospirales</taxon>
        <taxon>Lewinellaceae</taxon>
        <taxon>Neolewinella</taxon>
    </lineage>
</organism>
<dbReference type="InParanoid" id="A0A1H9N758"/>
<proteinExistence type="predicted"/>
<dbReference type="STRING" id="478744.SAMN05444359_13427"/>
<dbReference type="PANTHER" id="PTHR38787">
    <property type="entry name" value="REGULATORY P DOMAIN-CONTAINING PROTEIN"/>
    <property type="match status" value="1"/>
</dbReference>
<dbReference type="AlphaFoldDB" id="A0A1H9N758"/>
<protein>
    <submittedName>
        <fullName evidence="1">Choice-of-anchor B domain-containing protein</fullName>
    </submittedName>
</protein>
<dbReference type="GO" id="GO:0005576">
    <property type="term" value="C:extracellular region"/>
    <property type="evidence" value="ECO:0007669"/>
    <property type="project" value="TreeGrafter"/>
</dbReference>
<evidence type="ECO:0000313" key="1">
    <source>
        <dbReference type="EMBL" id="SER31651.1"/>
    </source>
</evidence>
<dbReference type="NCBIfam" id="TIGR04312">
    <property type="entry name" value="choice_anch_B"/>
    <property type="match status" value="1"/>
</dbReference>
<dbReference type="Proteomes" id="UP000199021">
    <property type="component" value="Unassembled WGS sequence"/>
</dbReference>
<dbReference type="SUPFAM" id="SSF101908">
    <property type="entry name" value="Putative isomerase YbhE"/>
    <property type="match status" value="1"/>
</dbReference>
<dbReference type="EMBL" id="FOFB01000034">
    <property type="protein sequence ID" value="SER31651.1"/>
    <property type="molecule type" value="Genomic_DNA"/>
</dbReference>